<reference evidence="12" key="1">
    <citation type="journal article" date="2017" name="bioRxiv">
        <title>Comparative analysis of the genomes of Stylophora pistillata and Acropora digitifera provides evidence for extensive differences between species of corals.</title>
        <authorList>
            <person name="Voolstra C.R."/>
            <person name="Li Y."/>
            <person name="Liew Y.J."/>
            <person name="Baumgarten S."/>
            <person name="Zoccola D."/>
            <person name="Flot J.-F."/>
            <person name="Tambutte S."/>
            <person name="Allemand D."/>
            <person name="Aranda M."/>
        </authorList>
    </citation>
    <scope>NUCLEOTIDE SEQUENCE [LARGE SCALE GENOMIC DNA]</scope>
</reference>
<dbReference type="InterPro" id="IPR024461">
    <property type="entry name" value="CCDC90-like"/>
</dbReference>
<evidence type="ECO:0000256" key="3">
    <source>
        <dbReference type="ARBA" id="ARBA00007224"/>
    </source>
</evidence>
<keyword evidence="8 10" id="KW-0472">Membrane</keyword>
<gene>
    <name evidence="11" type="primary">Mcur1</name>
    <name evidence="11" type="ORF">AWC38_SpisGene21876</name>
</gene>
<feature type="coiled-coil region" evidence="9">
    <location>
        <begin position="163"/>
        <end position="223"/>
    </location>
</feature>
<dbReference type="GO" id="GO:0005739">
    <property type="term" value="C:mitochondrion"/>
    <property type="evidence" value="ECO:0007669"/>
    <property type="project" value="UniProtKB-SubCell"/>
</dbReference>
<evidence type="ECO:0000256" key="7">
    <source>
        <dbReference type="ARBA" id="ARBA00023128"/>
    </source>
</evidence>
<evidence type="ECO:0000256" key="5">
    <source>
        <dbReference type="ARBA" id="ARBA00022989"/>
    </source>
</evidence>
<organism evidence="11 12">
    <name type="scientific">Stylophora pistillata</name>
    <name type="common">Smooth cauliflower coral</name>
    <dbReference type="NCBI Taxonomy" id="50429"/>
    <lineage>
        <taxon>Eukaryota</taxon>
        <taxon>Metazoa</taxon>
        <taxon>Cnidaria</taxon>
        <taxon>Anthozoa</taxon>
        <taxon>Hexacorallia</taxon>
        <taxon>Scleractinia</taxon>
        <taxon>Astrocoeniina</taxon>
        <taxon>Pocilloporidae</taxon>
        <taxon>Stylophora</taxon>
    </lineage>
</organism>
<keyword evidence="5 10" id="KW-1133">Transmembrane helix</keyword>
<evidence type="ECO:0000256" key="8">
    <source>
        <dbReference type="ARBA" id="ARBA00023136"/>
    </source>
</evidence>
<name>A0A2B4RCI5_STYPI</name>
<evidence type="ECO:0000256" key="9">
    <source>
        <dbReference type="SAM" id="Coils"/>
    </source>
</evidence>
<dbReference type="Proteomes" id="UP000225706">
    <property type="component" value="Unassembled WGS sequence"/>
</dbReference>
<keyword evidence="7" id="KW-0496">Mitochondrion</keyword>
<keyword evidence="6 9" id="KW-0175">Coiled coil</keyword>
<feature type="transmembrane region" description="Helical" evidence="10">
    <location>
        <begin position="242"/>
        <end position="264"/>
    </location>
</feature>
<sequence length="266" mass="30131">MLKSNQVFLVSYFNLFRSCRCGKTNLIQTSKMFSTAAHFYKIGLLSLSVPRCPSLYFLGQNEPNGNYKGCWKRSSSNSSYITPSGVSFHFDTHRLVRRLQENGFTEAQAESLTTSLVEIITSSVLSVTNSTVSKIDQERLEVKFKGLVDSVRNEMFLLEQGKFARIQEENQKLRDEVKSLKGILEDEVAKLRGGMALDFSLEKSGVKEELAQRDQKIKDTENRIETEVAKLGTQLEAQKLDLIKYIVGSLLSCVTLFLAVWRFVKT</sequence>
<evidence type="ECO:0000313" key="11">
    <source>
        <dbReference type="EMBL" id="PFX14005.1"/>
    </source>
</evidence>
<accession>A0A2B4RCI5</accession>
<comment type="similarity">
    <text evidence="3">Belongs to the CCDC90 family.</text>
</comment>
<protein>
    <submittedName>
        <fullName evidence="11">Mitochondrial calcium uniporter regulator 1</fullName>
    </submittedName>
</protein>
<dbReference type="STRING" id="50429.A0A2B4RCI5"/>
<dbReference type="OrthoDB" id="889336at2759"/>
<dbReference type="AlphaFoldDB" id="A0A2B4RCI5"/>
<evidence type="ECO:0000256" key="1">
    <source>
        <dbReference type="ARBA" id="ARBA00004173"/>
    </source>
</evidence>
<keyword evidence="12" id="KW-1185">Reference proteome</keyword>
<dbReference type="Gene3D" id="1.20.5.340">
    <property type="match status" value="1"/>
</dbReference>
<dbReference type="Pfam" id="PF07798">
    <property type="entry name" value="CCDC90-like"/>
    <property type="match status" value="1"/>
</dbReference>
<evidence type="ECO:0000256" key="4">
    <source>
        <dbReference type="ARBA" id="ARBA00022692"/>
    </source>
</evidence>
<evidence type="ECO:0000256" key="10">
    <source>
        <dbReference type="SAM" id="Phobius"/>
    </source>
</evidence>
<proteinExistence type="inferred from homology"/>
<evidence type="ECO:0000313" key="12">
    <source>
        <dbReference type="Proteomes" id="UP000225706"/>
    </source>
</evidence>
<keyword evidence="4 10" id="KW-0812">Transmembrane</keyword>
<comment type="subcellular location">
    <subcellularLocation>
        <location evidence="2">Membrane</location>
    </subcellularLocation>
    <subcellularLocation>
        <location evidence="1">Mitochondrion</location>
    </subcellularLocation>
</comment>
<evidence type="ECO:0000256" key="6">
    <source>
        <dbReference type="ARBA" id="ARBA00023054"/>
    </source>
</evidence>
<dbReference type="PANTHER" id="PTHR14360">
    <property type="entry name" value="PROTEIN FMP32, MITOCHONDRIAL"/>
    <property type="match status" value="1"/>
</dbReference>
<dbReference type="GO" id="GO:0016020">
    <property type="term" value="C:membrane"/>
    <property type="evidence" value="ECO:0007669"/>
    <property type="project" value="UniProtKB-SubCell"/>
</dbReference>
<evidence type="ECO:0000256" key="2">
    <source>
        <dbReference type="ARBA" id="ARBA00004370"/>
    </source>
</evidence>
<comment type="caution">
    <text evidence="11">The sequence shown here is derived from an EMBL/GenBank/DDBJ whole genome shotgun (WGS) entry which is preliminary data.</text>
</comment>
<dbReference type="PANTHER" id="PTHR14360:SF1">
    <property type="entry name" value="PROTEIN FMP32, MITOCHONDRIAL"/>
    <property type="match status" value="1"/>
</dbReference>
<dbReference type="EMBL" id="LSMT01000855">
    <property type="protein sequence ID" value="PFX14005.1"/>
    <property type="molecule type" value="Genomic_DNA"/>
</dbReference>